<dbReference type="InterPro" id="IPR022203">
    <property type="entry name" value="DUF3727"/>
</dbReference>
<dbReference type="EMBL" id="JAMXFF010000004">
    <property type="protein sequence ID" value="MCT7965529.1"/>
    <property type="molecule type" value="Genomic_DNA"/>
</dbReference>
<gene>
    <name evidence="2" type="ORF">NG799_04170</name>
</gene>
<accession>A0ABT2MLA7</accession>
<feature type="region of interest" description="Disordered" evidence="1">
    <location>
        <begin position="1"/>
        <end position="20"/>
    </location>
</feature>
<dbReference type="PANTHER" id="PTHR36061:SF3">
    <property type="entry name" value="OS04G0692200 PROTEIN"/>
    <property type="match status" value="1"/>
</dbReference>
<dbReference type="Pfam" id="PF12527">
    <property type="entry name" value="DUF3727"/>
    <property type="match status" value="1"/>
</dbReference>
<evidence type="ECO:0000256" key="1">
    <source>
        <dbReference type="SAM" id="MobiDB-lite"/>
    </source>
</evidence>
<name>A0ABT2MLA7_9CYAN</name>
<dbReference type="Proteomes" id="UP001525890">
    <property type="component" value="Unassembled WGS sequence"/>
</dbReference>
<keyword evidence="3" id="KW-1185">Reference proteome</keyword>
<evidence type="ECO:0000313" key="3">
    <source>
        <dbReference type="Proteomes" id="UP001525890"/>
    </source>
</evidence>
<reference evidence="2 3" key="1">
    <citation type="journal article" date="2022" name="Front. Microbiol.">
        <title>High genomic differentiation and limited gene flow indicate recent cryptic speciation within the genus Laspinema (cyanobacteria).</title>
        <authorList>
            <person name="Stanojkovic A."/>
            <person name="Skoupy S."/>
            <person name="Skaloud P."/>
            <person name="Dvorak P."/>
        </authorList>
    </citation>
    <scope>NUCLEOTIDE SEQUENCE [LARGE SCALE GENOMIC DNA]</scope>
    <source>
        <strain evidence="2 3">D2a</strain>
    </source>
</reference>
<evidence type="ECO:0000313" key="2">
    <source>
        <dbReference type="EMBL" id="MCT7965529.1"/>
    </source>
</evidence>
<sequence>MSRSESSKENGQSHTSSTILTDESGRSLSCYIEHSVEVNDNTYVLLTPIDTPVEIFAWQAEDEDDEPIPISEEEVDTIFDTAKAVLEEQNLTLKRTAITLTVSGELPEFTEEEISDDELGEAAEYEELQWLASFYHEEAEYAIYSPLDPVFILARLNEDGNPELLSDEELQELEPMMSTLEGMIEERLFEELE</sequence>
<proteinExistence type="predicted"/>
<organism evidence="2 3">
    <name type="scientific">Laspinema palackyanum D2a</name>
    <dbReference type="NCBI Taxonomy" id="2953684"/>
    <lineage>
        <taxon>Bacteria</taxon>
        <taxon>Bacillati</taxon>
        <taxon>Cyanobacteriota</taxon>
        <taxon>Cyanophyceae</taxon>
        <taxon>Oscillatoriophycideae</taxon>
        <taxon>Oscillatoriales</taxon>
        <taxon>Laspinemataceae</taxon>
        <taxon>Laspinema</taxon>
        <taxon>Laspinema palackyanum</taxon>
    </lineage>
</organism>
<protein>
    <submittedName>
        <fullName evidence="2">DUF3727 domain-containing protein</fullName>
    </submittedName>
</protein>
<comment type="caution">
    <text evidence="2">The sequence shown here is derived from an EMBL/GenBank/DDBJ whole genome shotgun (WGS) entry which is preliminary data.</text>
</comment>
<dbReference type="RefSeq" id="WP_367289905.1">
    <property type="nucleotide sequence ID" value="NZ_JAMXFF010000004.1"/>
</dbReference>
<dbReference type="InterPro" id="IPR009711">
    <property type="entry name" value="UPF0473"/>
</dbReference>
<dbReference type="PANTHER" id="PTHR36061">
    <property type="match status" value="1"/>
</dbReference>
<dbReference type="Pfam" id="PF06949">
    <property type="entry name" value="DUF1292"/>
    <property type="match status" value="1"/>
</dbReference>
<feature type="compositionally biased region" description="Polar residues" evidence="1">
    <location>
        <begin position="9"/>
        <end position="20"/>
    </location>
</feature>